<dbReference type="STRING" id="1121291.SAMN02745134_03959"/>
<dbReference type="RefSeq" id="WP_207651904.1">
    <property type="nucleotide sequence ID" value="NZ_FWXH01000055.1"/>
</dbReference>
<organism evidence="1 2">
    <name type="scientific">Clostridium acidisoli DSM 12555</name>
    <dbReference type="NCBI Taxonomy" id="1121291"/>
    <lineage>
        <taxon>Bacteria</taxon>
        <taxon>Bacillati</taxon>
        <taxon>Bacillota</taxon>
        <taxon>Clostridia</taxon>
        <taxon>Eubacteriales</taxon>
        <taxon>Clostridiaceae</taxon>
        <taxon>Clostridium</taxon>
    </lineage>
</organism>
<dbReference type="AlphaFoldDB" id="A0A1W1Y0B6"/>
<keyword evidence="2" id="KW-1185">Reference proteome</keyword>
<proteinExistence type="predicted"/>
<name>A0A1W1Y0B6_9CLOT</name>
<protein>
    <submittedName>
        <fullName evidence="1">Uncharacterized protein</fullName>
    </submittedName>
</protein>
<gene>
    <name evidence="1" type="ORF">SAMN02745134_03959</name>
</gene>
<sequence>MQNKNSETISDEIINRLGDYFQKKIDDFMISEMTDTPYTMFRIEFVMYKYFNIVLNYDRGRFGCSIINGNRFLPLENSQKWYDKVDMNTFLKELEEQIKLRIPDKYLEFYGWK</sequence>
<evidence type="ECO:0000313" key="1">
    <source>
        <dbReference type="EMBL" id="SMC29606.1"/>
    </source>
</evidence>
<dbReference type="EMBL" id="FWXH01000055">
    <property type="protein sequence ID" value="SMC29606.1"/>
    <property type="molecule type" value="Genomic_DNA"/>
</dbReference>
<dbReference type="Proteomes" id="UP000192468">
    <property type="component" value="Unassembled WGS sequence"/>
</dbReference>
<evidence type="ECO:0000313" key="2">
    <source>
        <dbReference type="Proteomes" id="UP000192468"/>
    </source>
</evidence>
<reference evidence="1 2" key="1">
    <citation type="submission" date="2017-04" db="EMBL/GenBank/DDBJ databases">
        <authorList>
            <person name="Afonso C.L."/>
            <person name="Miller P.J."/>
            <person name="Scott M.A."/>
            <person name="Spackman E."/>
            <person name="Goraichik I."/>
            <person name="Dimitrov K.M."/>
            <person name="Suarez D.L."/>
            <person name="Swayne D.E."/>
        </authorList>
    </citation>
    <scope>NUCLEOTIDE SEQUENCE [LARGE SCALE GENOMIC DNA]</scope>
    <source>
        <strain evidence="1 2">DSM 12555</strain>
    </source>
</reference>
<accession>A0A1W1Y0B6</accession>